<feature type="region of interest" description="Disordered" evidence="1">
    <location>
        <begin position="168"/>
        <end position="244"/>
    </location>
</feature>
<dbReference type="EMBL" id="GL378330">
    <property type="protein sequence ID" value="EFJ50709.1"/>
    <property type="molecule type" value="Genomic_DNA"/>
</dbReference>
<feature type="compositionally biased region" description="Basic and acidic residues" evidence="1">
    <location>
        <begin position="287"/>
        <end position="296"/>
    </location>
</feature>
<dbReference type="OrthoDB" id="543560at2759"/>
<dbReference type="Proteomes" id="UP000001058">
    <property type="component" value="Unassembled WGS sequence"/>
</dbReference>
<evidence type="ECO:0000313" key="3">
    <source>
        <dbReference type="Proteomes" id="UP000001058"/>
    </source>
</evidence>
<feature type="region of interest" description="Disordered" evidence="1">
    <location>
        <begin position="44"/>
        <end position="92"/>
    </location>
</feature>
<feature type="region of interest" description="Disordered" evidence="1">
    <location>
        <begin position="106"/>
        <end position="129"/>
    </location>
</feature>
<dbReference type="RefSeq" id="XP_002948302.1">
    <property type="nucleotide sequence ID" value="XM_002948256.1"/>
</dbReference>
<reference evidence="2 3" key="1">
    <citation type="journal article" date="2010" name="Science">
        <title>Genomic analysis of organismal complexity in the multicellular green alga Volvox carteri.</title>
        <authorList>
            <person name="Prochnik S.E."/>
            <person name="Umen J."/>
            <person name="Nedelcu A.M."/>
            <person name="Hallmann A."/>
            <person name="Miller S.M."/>
            <person name="Nishii I."/>
            <person name="Ferris P."/>
            <person name="Kuo A."/>
            <person name="Mitros T."/>
            <person name="Fritz-Laylin L.K."/>
            <person name="Hellsten U."/>
            <person name="Chapman J."/>
            <person name="Simakov O."/>
            <person name="Rensing S.A."/>
            <person name="Terry A."/>
            <person name="Pangilinan J."/>
            <person name="Kapitonov V."/>
            <person name="Jurka J."/>
            <person name="Salamov A."/>
            <person name="Shapiro H."/>
            <person name="Schmutz J."/>
            <person name="Grimwood J."/>
            <person name="Lindquist E."/>
            <person name="Lucas S."/>
            <person name="Grigoriev I.V."/>
            <person name="Schmitt R."/>
            <person name="Kirk D."/>
            <person name="Rokhsar D.S."/>
        </authorList>
    </citation>
    <scope>NUCLEOTIDE SEQUENCE [LARGE SCALE GENOMIC DNA]</scope>
    <source>
        <strain evidence="3">f. Nagariensis / Eve</strain>
    </source>
</reference>
<dbReference type="eggNOG" id="ENOG502SCSB">
    <property type="taxonomic scope" value="Eukaryota"/>
</dbReference>
<name>D8TP69_VOLCA</name>
<dbReference type="InParanoid" id="D8TP69"/>
<dbReference type="GeneID" id="9624147"/>
<feature type="compositionally biased region" description="Low complexity" evidence="1">
    <location>
        <begin position="112"/>
        <end position="129"/>
    </location>
</feature>
<organism evidence="3">
    <name type="scientific">Volvox carteri f. nagariensis</name>
    <dbReference type="NCBI Taxonomy" id="3068"/>
    <lineage>
        <taxon>Eukaryota</taxon>
        <taxon>Viridiplantae</taxon>
        <taxon>Chlorophyta</taxon>
        <taxon>core chlorophytes</taxon>
        <taxon>Chlorophyceae</taxon>
        <taxon>CS clade</taxon>
        <taxon>Chlamydomonadales</taxon>
        <taxon>Volvocaceae</taxon>
        <taxon>Volvox</taxon>
    </lineage>
</organism>
<proteinExistence type="predicted"/>
<feature type="compositionally biased region" description="Basic and acidic residues" evidence="1">
    <location>
        <begin position="185"/>
        <end position="197"/>
    </location>
</feature>
<dbReference type="KEGG" id="vcn:VOLCADRAFT_88506"/>
<evidence type="ECO:0000256" key="1">
    <source>
        <dbReference type="SAM" id="MobiDB-lite"/>
    </source>
</evidence>
<feature type="compositionally biased region" description="Gly residues" evidence="1">
    <location>
        <begin position="175"/>
        <end position="184"/>
    </location>
</feature>
<dbReference type="InterPro" id="IPR040306">
    <property type="entry name" value="Os02g0753200-like"/>
</dbReference>
<dbReference type="STRING" id="3068.D8TP69"/>
<sequence>MRLRTPFDPSTNIFGMHKILIVSSPSVASNHFVMDLLAAGYGSDSGNDEDATRTEEPVPKPAAHTAPRNEPADDSGDDSAESSDESLDSAELRAAQAAARLRDFGETATSGRQRQQQPQQHPQATTATRSALPSALDVLDQVEGPPTFLDPEAIRPLATSALHGLSDEQAAALAGGPGGRGAGSRGERQQPGKDFDISRLAPPLKGQSKPSADKREGPPGAIIEGRAKRYKAQEEGPGGTQQYTAAQIAMMGGNVDGMSRAAGGPTKPMEVSEFLNKGLGAAQLPRRTQDRKDKEKQKRTRGQSTHSHWKSEAEMVLRQQFDS</sequence>
<accession>D8TP69</accession>
<dbReference type="PANTHER" id="PTHR35321:SF1">
    <property type="entry name" value="OS02G0753200 PROTEIN"/>
    <property type="match status" value="1"/>
</dbReference>
<dbReference type="AlphaFoldDB" id="D8TP69"/>
<feature type="compositionally biased region" description="Basic and acidic residues" evidence="1">
    <location>
        <begin position="225"/>
        <end position="234"/>
    </location>
</feature>
<keyword evidence="3" id="KW-1185">Reference proteome</keyword>
<dbReference type="PANTHER" id="PTHR35321">
    <property type="entry name" value="OS02G0753200 PROTEIN"/>
    <property type="match status" value="1"/>
</dbReference>
<dbReference type="FunCoup" id="D8TP69">
    <property type="interactions" value="87"/>
</dbReference>
<gene>
    <name evidence="2" type="ORF">VOLCADRAFT_88506</name>
</gene>
<feature type="region of interest" description="Disordered" evidence="1">
    <location>
        <begin position="256"/>
        <end position="323"/>
    </location>
</feature>
<feature type="compositionally biased region" description="Acidic residues" evidence="1">
    <location>
        <begin position="72"/>
        <end position="88"/>
    </location>
</feature>
<evidence type="ECO:0000313" key="2">
    <source>
        <dbReference type="EMBL" id="EFJ50709.1"/>
    </source>
</evidence>
<protein>
    <submittedName>
        <fullName evidence="2">Uncharacterized protein</fullName>
    </submittedName>
</protein>